<dbReference type="GO" id="GO:0004960">
    <property type="term" value="F:thromboxane receptor activity"/>
    <property type="evidence" value="ECO:0007669"/>
    <property type="project" value="UniProtKB-ARBA"/>
</dbReference>
<feature type="transmembrane region" description="Helical" evidence="16">
    <location>
        <begin position="152"/>
        <end position="179"/>
    </location>
</feature>
<keyword evidence="8" id="KW-0297">G-protein coupled receptor</keyword>
<evidence type="ECO:0000256" key="4">
    <source>
        <dbReference type="ARBA" id="ARBA00022475"/>
    </source>
</evidence>
<dbReference type="InterPro" id="IPR008365">
    <property type="entry name" value="Prostanoid_rcpt"/>
</dbReference>
<keyword evidence="7 16" id="KW-1133">Transmembrane helix</keyword>
<dbReference type="AlphaFoldDB" id="A0AAV9S5X8"/>
<keyword evidence="19" id="KW-1185">Reference proteome</keyword>
<feature type="transmembrane region" description="Helical" evidence="16">
    <location>
        <begin position="331"/>
        <end position="354"/>
    </location>
</feature>
<feature type="domain" description="G-protein coupled receptors family 1 profile" evidence="17">
    <location>
        <begin position="91"/>
        <end position="351"/>
    </location>
</feature>
<evidence type="ECO:0000256" key="12">
    <source>
        <dbReference type="ARBA" id="ARBA00023180"/>
    </source>
</evidence>
<evidence type="ECO:0000256" key="11">
    <source>
        <dbReference type="ARBA" id="ARBA00023170"/>
    </source>
</evidence>
<evidence type="ECO:0000259" key="17">
    <source>
        <dbReference type="PROSITE" id="PS50262"/>
    </source>
</evidence>
<accession>A0AAV9S5X8</accession>
<dbReference type="PROSITE" id="PS50262">
    <property type="entry name" value="G_PROTEIN_RECEP_F1_2"/>
    <property type="match status" value="1"/>
</dbReference>
<evidence type="ECO:0000256" key="5">
    <source>
        <dbReference type="ARBA" id="ARBA00022553"/>
    </source>
</evidence>
<dbReference type="InterPro" id="IPR000276">
    <property type="entry name" value="GPCR_Rhodpsn"/>
</dbReference>
<dbReference type="PRINTS" id="PR00237">
    <property type="entry name" value="GPCRRHODOPSN"/>
</dbReference>
<dbReference type="PANTHER" id="PTHR11866:SF4">
    <property type="entry name" value="PROSTAGLANDIN F2-ALPHA RECEPTOR"/>
    <property type="match status" value="1"/>
</dbReference>
<keyword evidence="13" id="KW-0807">Transducer</keyword>
<evidence type="ECO:0000313" key="18">
    <source>
        <dbReference type="EMBL" id="KAK5616767.1"/>
    </source>
</evidence>
<dbReference type="GO" id="GO:0005886">
    <property type="term" value="C:plasma membrane"/>
    <property type="evidence" value="ECO:0007669"/>
    <property type="project" value="UniProtKB-SubCell"/>
</dbReference>
<dbReference type="PRINTS" id="PR00855">
    <property type="entry name" value="PRSTNOIDFPR"/>
</dbReference>
<dbReference type="EMBL" id="JAHHUM010000872">
    <property type="protein sequence ID" value="KAK5616767.1"/>
    <property type="molecule type" value="Genomic_DNA"/>
</dbReference>
<feature type="transmembrane region" description="Helical" evidence="16">
    <location>
        <begin position="251"/>
        <end position="278"/>
    </location>
</feature>
<keyword evidence="12" id="KW-0325">Glycoprotein</keyword>
<evidence type="ECO:0000256" key="6">
    <source>
        <dbReference type="ARBA" id="ARBA00022692"/>
    </source>
</evidence>
<keyword evidence="10" id="KW-1015">Disulfide bond</keyword>
<name>A0AAV9S5X8_9TELE</name>
<evidence type="ECO:0000256" key="9">
    <source>
        <dbReference type="ARBA" id="ARBA00023136"/>
    </source>
</evidence>
<organism evidence="18 19">
    <name type="scientific">Crenichthys baileyi</name>
    <name type="common">White River springfish</name>
    <dbReference type="NCBI Taxonomy" id="28760"/>
    <lineage>
        <taxon>Eukaryota</taxon>
        <taxon>Metazoa</taxon>
        <taxon>Chordata</taxon>
        <taxon>Craniata</taxon>
        <taxon>Vertebrata</taxon>
        <taxon>Euteleostomi</taxon>
        <taxon>Actinopterygii</taxon>
        <taxon>Neopterygii</taxon>
        <taxon>Teleostei</taxon>
        <taxon>Neoteleostei</taxon>
        <taxon>Acanthomorphata</taxon>
        <taxon>Ovalentaria</taxon>
        <taxon>Atherinomorphae</taxon>
        <taxon>Cyprinodontiformes</taxon>
        <taxon>Goodeidae</taxon>
        <taxon>Crenichthys</taxon>
    </lineage>
</organism>
<reference evidence="18 19" key="1">
    <citation type="submission" date="2021-06" db="EMBL/GenBank/DDBJ databases">
        <authorList>
            <person name="Palmer J.M."/>
        </authorList>
    </citation>
    <scope>NUCLEOTIDE SEQUENCE [LARGE SCALE GENOMIC DNA]</scope>
    <source>
        <strain evidence="18 19">MEX-2019</strain>
        <tissue evidence="18">Muscle</tissue>
    </source>
</reference>
<dbReference type="PRINTS" id="PR01788">
    <property type="entry name" value="PROSTANOIDR"/>
</dbReference>
<sequence length="413" mass="46570">MSADGTATVSGFSGETERRLFYSADSKTIKLGELFTTGDSKLGWRLLPVMSFNESSETRYRSEVRGFNTTCCHKELSVTASIISMTVGIFSNSFALFILIKSYSRHRIKSKASFLLFASSLVTTDLLGHLINGSLVLHVYRFHKRWDAFDPHGIMCSIFGVCMVFYGLSPLFLSGAMAVERFIGVTKPIFHSTVVASYHIRRLLGLTWLLAALVALLPVLLRRPYEVQSSRSWCFFHMEQPKDWLDVLLPLIFSVLGLLALLLSIVCNTLASCALLLGRLRHKHGCRGTSYHLEMICQLLAIMLVSCVCWGPLLVHVIILSTRAEDEPSSFSLLTMVRMATWNQILDPWVYILLRKAVLRKIFKLFHSCWGSKLLTFHHWQRSTLGSSGETRKSDCLRYNSQPLPDTAIQSIT</sequence>
<evidence type="ECO:0000256" key="3">
    <source>
        <dbReference type="ARBA" id="ARBA00017628"/>
    </source>
</evidence>
<dbReference type="Proteomes" id="UP001311232">
    <property type="component" value="Unassembled WGS sequence"/>
</dbReference>
<feature type="transmembrane region" description="Helical" evidence="16">
    <location>
        <begin position="78"/>
        <end position="100"/>
    </location>
</feature>
<evidence type="ECO:0000256" key="2">
    <source>
        <dbReference type="ARBA" id="ARBA00013486"/>
    </source>
</evidence>
<evidence type="ECO:0000313" key="19">
    <source>
        <dbReference type="Proteomes" id="UP001311232"/>
    </source>
</evidence>
<evidence type="ECO:0000256" key="15">
    <source>
        <dbReference type="ARBA" id="ARBA00030154"/>
    </source>
</evidence>
<protein>
    <recommendedName>
        <fullName evidence="2">Prostaglandin F2-alpha receptor</fullName>
    </recommendedName>
    <alternativeName>
        <fullName evidence="15">Prostanoid FP receptor</fullName>
    </alternativeName>
    <alternativeName>
        <fullName evidence="14">Prostanoid TP receptor</fullName>
    </alternativeName>
    <alternativeName>
        <fullName evidence="3">Thromboxane A2 receptor</fullName>
    </alternativeName>
</protein>
<dbReference type="GO" id="GO:0007189">
    <property type="term" value="P:adenylate cyclase-activating G protein-coupled receptor signaling pathway"/>
    <property type="evidence" value="ECO:0007669"/>
    <property type="project" value="TreeGrafter"/>
</dbReference>
<keyword evidence="11" id="KW-0675">Receptor</keyword>
<evidence type="ECO:0000256" key="1">
    <source>
        <dbReference type="ARBA" id="ARBA00004651"/>
    </source>
</evidence>
<dbReference type="Pfam" id="PF00001">
    <property type="entry name" value="7tm_1"/>
    <property type="match status" value="1"/>
</dbReference>
<keyword evidence="5" id="KW-0597">Phosphoprotein</keyword>
<evidence type="ECO:0000256" key="13">
    <source>
        <dbReference type="ARBA" id="ARBA00023224"/>
    </source>
</evidence>
<dbReference type="InterPro" id="IPR000141">
    <property type="entry name" value="PglndnF_rcpt"/>
</dbReference>
<keyword evidence="9 16" id="KW-0472">Membrane</keyword>
<dbReference type="PANTHER" id="PTHR11866">
    <property type="entry name" value="G-PROTEIN COUPLED RECEPTOR FAMILY 1 MEMBER"/>
    <property type="match status" value="1"/>
</dbReference>
<dbReference type="FunFam" id="1.20.1070.10:FF:000163">
    <property type="entry name" value="Thromboxane A2 receptor"/>
    <property type="match status" value="1"/>
</dbReference>
<comment type="subcellular location">
    <subcellularLocation>
        <location evidence="1">Cell membrane</location>
        <topology evidence="1">Multi-pass membrane protein</topology>
    </subcellularLocation>
</comment>
<comment type="caution">
    <text evidence="18">The sequence shown here is derived from an EMBL/GenBank/DDBJ whole genome shotgun (WGS) entry which is preliminary data.</text>
</comment>
<evidence type="ECO:0000256" key="14">
    <source>
        <dbReference type="ARBA" id="ARBA00029815"/>
    </source>
</evidence>
<evidence type="ECO:0000256" key="16">
    <source>
        <dbReference type="SAM" id="Phobius"/>
    </source>
</evidence>
<dbReference type="GO" id="GO:0004958">
    <property type="term" value="F:prostaglandin F receptor activity"/>
    <property type="evidence" value="ECO:0007669"/>
    <property type="project" value="InterPro"/>
</dbReference>
<proteinExistence type="predicted"/>
<feature type="transmembrane region" description="Helical" evidence="16">
    <location>
        <begin position="200"/>
        <end position="221"/>
    </location>
</feature>
<evidence type="ECO:0000256" key="10">
    <source>
        <dbReference type="ARBA" id="ARBA00023157"/>
    </source>
</evidence>
<dbReference type="SUPFAM" id="SSF81321">
    <property type="entry name" value="Family A G protein-coupled receptor-like"/>
    <property type="match status" value="1"/>
</dbReference>
<keyword evidence="4" id="KW-1003">Cell membrane</keyword>
<feature type="transmembrane region" description="Helical" evidence="16">
    <location>
        <begin position="112"/>
        <end position="132"/>
    </location>
</feature>
<dbReference type="InterPro" id="IPR017452">
    <property type="entry name" value="GPCR_Rhodpsn_7TM"/>
</dbReference>
<dbReference type="GO" id="GO:0007204">
    <property type="term" value="P:positive regulation of cytosolic calcium ion concentration"/>
    <property type="evidence" value="ECO:0007669"/>
    <property type="project" value="TreeGrafter"/>
</dbReference>
<evidence type="ECO:0000256" key="7">
    <source>
        <dbReference type="ARBA" id="ARBA00022989"/>
    </source>
</evidence>
<keyword evidence="6 16" id="KW-0812">Transmembrane</keyword>
<dbReference type="Gene3D" id="1.20.1070.10">
    <property type="entry name" value="Rhodopsin 7-helix transmembrane proteins"/>
    <property type="match status" value="1"/>
</dbReference>
<feature type="transmembrane region" description="Helical" evidence="16">
    <location>
        <begin position="299"/>
        <end position="319"/>
    </location>
</feature>
<gene>
    <name evidence="18" type="ORF">CRENBAI_022434</name>
</gene>
<dbReference type="GO" id="GO:0006954">
    <property type="term" value="P:inflammatory response"/>
    <property type="evidence" value="ECO:0007669"/>
    <property type="project" value="TreeGrafter"/>
</dbReference>
<evidence type="ECO:0000256" key="8">
    <source>
        <dbReference type="ARBA" id="ARBA00023040"/>
    </source>
</evidence>